<proteinExistence type="predicted"/>
<name>A0ABS8ER08_9FLAO</name>
<reference evidence="1" key="1">
    <citation type="submission" date="2021-03" db="EMBL/GenBank/DDBJ databases">
        <authorList>
            <person name="Ping X."/>
        </authorList>
    </citation>
    <scope>NUCLEOTIDE SEQUENCE</scope>
    <source>
        <strain evidence="1">E313</strain>
    </source>
</reference>
<protein>
    <submittedName>
        <fullName evidence="1">Uncharacterized protein</fullName>
    </submittedName>
</protein>
<dbReference type="Proteomes" id="UP000778797">
    <property type="component" value="Unassembled WGS sequence"/>
</dbReference>
<feature type="non-terminal residue" evidence="1">
    <location>
        <position position="274"/>
    </location>
</feature>
<dbReference type="EMBL" id="JAFMPT010000059">
    <property type="protein sequence ID" value="MCC1485674.1"/>
    <property type="molecule type" value="Genomic_DNA"/>
</dbReference>
<gene>
    <name evidence="1" type="ORF">J1C55_13830</name>
</gene>
<comment type="caution">
    <text evidence="1">The sequence shown here is derived from an EMBL/GenBank/DDBJ whole genome shotgun (WGS) entry which is preliminary data.</text>
</comment>
<evidence type="ECO:0000313" key="1">
    <source>
        <dbReference type="EMBL" id="MCC1485674.1"/>
    </source>
</evidence>
<sequence length="274" mass="30204">PGNEVLNFSQNDYITISTMSVAGNGTDINGDRVFDGNDVPEEKIPSGQSFFIPSKLPDPILTSPPVTPVISSENVLFTNSMRVSGDNANDLFFRNSKSSFSKKNISKREKLWLNLSSDIGIFSQISIVYSDVSTNDYDGSSIDTPRNYAGNAGILYSLIESEENIPFVIQAKSSSSLNIDEVVKIGFGAYISTEETYRIDLLKTEGEFLTSNSIYLKDNYLGVLHEISSSHYTFKSQGGTFNDRFEIVFQNNTLSTDDEIIQDNGLSIVELTDG</sequence>
<accession>A0ABS8ER08</accession>
<feature type="non-terminal residue" evidence="1">
    <location>
        <position position="1"/>
    </location>
</feature>
<keyword evidence="2" id="KW-1185">Reference proteome</keyword>
<reference evidence="1" key="2">
    <citation type="submission" date="2021-10" db="EMBL/GenBank/DDBJ databases">
        <title>Genome of Winogradskyella sp. E313.</title>
        <authorList>
            <person name="Zhou Y."/>
        </authorList>
    </citation>
    <scope>NUCLEOTIDE SEQUENCE</scope>
    <source>
        <strain evidence="1">E313</strain>
    </source>
</reference>
<organism evidence="1 2">
    <name type="scientific">Winogradskyella immobilis</name>
    <dbReference type="NCBI Taxonomy" id="2816852"/>
    <lineage>
        <taxon>Bacteria</taxon>
        <taxon>Pseudomonadati</taxon>
        <taxon>Bacteroidota</taxon>
        <taxon>Flavobacteriia</taxon>
        <taxon>Flavobacteriales</taxon>
        <taxon>Flavobacteriaceae</taxon>
        <taxon>Winogradskyella</taxon>
    </lineage>
</organism>
<evidence type="ECO:0000313" key="2">
    <source>
        <dbReference type="Proteomes" id="UP000778797"/>
    </source>
</evidence>